<sequence>MGALDVGIELGVFLDIPPKVDAPMGLGMVFVTTNDYGAQLNVNFYQNTACRNLEAVIQTTMEAKFKQAPTSAAGTLRLFFHDCMVNGCDASVLLASTPGNQAERDAPINLSLAGDAFDAVTQAKTALEKICPGVVSCADILAIATRDLLSMVGGPTYPVLKGRRDSRVSRASDATRQLPTANFTVNQLNALFGSKGFSQHEMVTLSGCHTIGFVHCGEFLNRIYNFSPKSQTDPTMNPGFAQQLRLSCPDVNLDPNVVVFLDQTTPKIFDNTYYKNTVKGEGILTTDQELFTDLQTRPQVEQYALSNSLFVNDYISVITKMGNLGVLTGTQGEIRRALDCASVN</sequence>
<comment type="subcellular location">
    <subcellularLocation>
        <location evidence="11">Secreted</location>
    </subcellularLocation>
</comment>
<dbReference type="PANTHER" id="PTHR31517">
    <property type="match status" value="1"/>
</dbReference>
<reference evidence="13" key="1">
    <citation type="submission" date="2024-02" db="EMBL/GenBank/DDBJ databases">
        <authorList>
            <consortium name="ELIXIR-Norway"/>
            <consortium name="Elixir Norway"/>
        </authorList>
    </citation>
    <scope>NUCLEOTIDE SEQUENCE</scope>
</reference>
<dbReference type="CDD" id="cd00693">
    <property type="entry name" value="secretory_peroxidase"/>
    <property type="match status" value="1"/>
</dbReference>
<dbReference type="Pfam" id="PF00141">
    <property type="entry name" value="peroxidase"/>
    <property type="match status" value="1"/>
</dbReference>
<evidence type="ECO:0000313" key="14">
    <source>
        <dbReference type="Proteomes" id="UP001497444"/>
    </source>
</evidence>
<evidence type="ECO:0000256" key="11">
    <source>
        <dbReference type="RuleBase" id="RU362060"/>
    </source>
</evidence>
<comment type="function">
    <text evidence="2">Removal of H(2)O(2), oxidation of toxic reductants, biosynthesis and degradation of lignin, suberization, auxin catabolism, response to environmental stresses such as wounding, pathogen attack and oxidative stress. These functions might be dependent on each isozyme/isoform in each plant tissue.</text>
</comment>
<evidence type="ECO:0000259" key="12">
    <source>
        <dbReference type="PROSITE" id="PS50873"/>
    </source>
</evidence>
<protein>
    <recommendedName>
        <fullName evidence="11">Peroxidase</fullName>
        <ecNumber evidence="11">1.11.1.7</ecNumber>
    </recommendedName>
</protein>
<dbReference type="EMBL" id="OZ020109">
    <property type="protein sequence ID" value="CAK9262132.1"/>
    <property type="molecule type" value="Genomic_DNA"/>
</dbReference>
<dbReference type="Gene3D" id="1.10.520.10">
    <property type="match status" value="1"/>
</dbReference>
<keyword evidence="7 11" id="KW-0106">Calcium</keyword>
<evidence type="ECO:0000256" key="5">
    <source>
        <dbReference type="ARBA" id="ARBA00022617"/>
    </source>
</evidence>
<evidence type="ECO:0000256" key="9">
    <source>
        <dbReference type="ARBA" id="ARBA00023004"/>
    </source>
</evidence>
<keyword evidence="6 11" id="KW-0479">Metal-binding</keyword>
<evidence type="ECO:0000256" key="1">
    <source>
        <dbReference type="ARBA" id="ARBA00000189"/>
    </source>
</evidence>
<dbReference type="InterPro" id="IPR033905">
    <property type="entry name" value="Secretory_peroxidase"/>
</dbReference>
<comment type="similarity">
    <text evidence="11">Belongs to the peroxidase family. Classical plant (class III) peroxidase subfamily.</text>
</comment>
<dbReference type="PROSITE" id="PS50873">
    <property type="entry name" value="PEROXIDASE_4"/>
    <property type="match status" value="1"/>
</dbReference>
<keyword evidence="9 11" id="KW-0408">Iron</keyword>
<dbReference type="PRINTS" id="PR00458">
    <property type="entry name" value="PEROXIDASE"/>
</dbReference>
<feature type="domain" description="Plant heme peroxidase family profile" evidence="12">
    <location>
        <begin position="39"/>
        <end position="342"/>
    </location>
</feature>
<gene>
    <name evidence="13" type="ORF">CSSPJE1EN1_LOCUS7610</name>
</gene>
<keyword evidence="14" id="KW-1185">Reference proteome</keyword>
<keyword evidence="10" id="KW-1015">Disulfide bond</keyword>
<comment type="cofactor">
    <cofactor evidence="11">
        <name>heme b</name>
        <dbReference type="ChEBI" id="CHEBI:60344"/>
    </cofactor>
    <text evidence="11">Binds 1 heme b (iron(II)-protoporphyrin IX) group per subunit.</text>
</comment>
<comment type="cofactor">
    <cofactor evidence="11">
        <name>Ca(2+)</name>
        <dbReference type="ChEBI" id="CHEBI:29108"/>
    </cofactor>
    <text evidence="11">Binds 2 calcium ions per subunit.</text>
</comment>
<name>A0ABP0W5Q3_9BRYO</name>
<evidence type="ECO:0000256" key="4">
    <source>
        <dbReference type="ARBA" id="ARBA00022559"/>
    </source>
</evidence>
<dbReference type="InterPro" id="IPR019794">
    <property type="entry name" value="Peroxidases_AS"/>
</dbReference>
<organism evidence="13 14">
    <name type="scientific">Sphagnum jensenii</name>
    <dbReference type="NCBI Taxonomy" id="128206"/>
    <lineage>
        <taxon>Eukaryota</taxon>
        <taxon>Viridiplantae</taxon>
        <taxon>Streptophyta</taxon>
        <taxon>Embryophyta</taxon>
        <taxon>Bryophyta</taxon>
        <taxon>Sphagnophytina</taxon>
        <taxon>Sphagnopsida</taxon>
        <taxon>Sphagnales</taxon>
        <taxon>Sphagnaceae</taxon>
        <taxon>Sphagnum</taxon>
    </lineage>
</organism>
<comment type="catalytic activity">
    <reaction evidence="1 11">
        <text>2 a phenolic donor + H2O2 = 2 a phenolic radical donor + 2 H2O</text>
        <dbReference type="Rhea" id="RHEA:56136"/>
        <dbReference type="ChEBI" id="CHEBI:15377"/>
        <dbReference type="ChEBI" id="CHEBI:16240"/>
        <dbReference type="ChEBI" id="CHEBI:139520"/>
        <dbReference type="ChEBI" id="CHEBI:139521"/>
        <dbReference type="EC" id="1.11.1.7"/>
    </reaction>
</comment>
<dbReference type="PROSITE" id="PS00436">
    <property type="entry name" value="PEROXIDASE_2"/>
    <property type="match status" value="1"/>
</dbReference>
<evidence type="ECO:0000256" key="6">
    <source>
        <dbReference type="ARBA" id="ARBA00022723"/>
    </source>
</evidence>
<evidence type="ECO:0000256" key="10">
    <source>
        <dbReference type="ARBA" id="ARBA00023157"/>
    </source>
</evidence>
<keyword evidence="4 11" id="KW-0575">Peroxidase</keyword>
<dbReference type="InterPro" id="IPR002016">
    <property type="entry name" value="Haem_peroxidase"/>
</dbReference>
<evidence type="ECO:0000256" key="8">
    <source>
        <dbReference type="ARBA" id="ARBA00023002"/>
    </source>
</evidence>
<keyword evidence="3 11" id="KW-0964">Secreted</keyword>
<accession>A0ABP0W5Q3</accession>
<dbReference type="InterPro" id="IPR010255">
    <property type="entry name" value="Haem_peroxidase_sf"/>
</dbReference>
<dbReference type="InterPro" id="IPR000823">
    <property type="entry name" value="Peroxidase_pln"/>
</dbReference>
<proteinExistence type="inferred from homology"/>
<keyword evidence="5 11" id="KW-0349">Heme</keyword>
<dbReference type="PANTHER" id="PTHR31517:SF59">
    <property type="entry name" value="PEROXIDASE"/>
    <property type="match status" value="1"/>
</dbReference>
<keyword evidence="8 11" id="KW-0560">Oxidoreductase</keyword>
<evidence type="ECO:0000313" key="13">
    <source>
        <dbReference type="EMBL" id="CAK9262132.1"/>
    </source>
</evidence>
<evidence type="ECO:0000256" key="2">
    <source>
        <dbReference type="ARBA" id="ARBA00002322"/>
    </source>
</evidence>
<evidence type="ECO:0000256" key="7">
    <source>
        <dbReference type="ARBA" id="ARBA00022837"/>
    </source>
</evidence>
<dbReference type="EC" id="1.11.1.7" evidence="11"/>
<evidence type="ECO:0000256" key="3">
    <source>
        <dbReference type="ARBA" id="ARBA00022525"/>
    </source>
</evidence>
<keyword evidence="11" id="KW-0376">Hydrogen peroxide</keyword>
<dbReference type="Proteomes" id="UP001497444">
    <property type="component" value="Chromosome 14"/>
</dbReference>
<dbReference type="Gene3D" id="1.10.420.10">
    <property type="entry name" value="Peroxidase, domain 2"/>
    <property type="match status" value="1"/>
</dbReference>
<dbReference type="PRINTS" id="PR00461">
    <property type="entry name" value="PLPEROXIDASE"/>
</dbReference>
<dbReference type="SUPFAM" id="SSF48113">
    <property type="entry name" value="Heme-dependent peroxidases"/>
    <property type="match status" value="1"/>
</dbReference>